<dbReference type="InterPro" id="IPR052919">
    <property type="entry name" value="TA_system_RNase"/>
</dbReference>
<protein>
    <submittedName>
        <fullName evidence="6">Type II toxin-antitoxin system VapC family toxin</fullName>
    </submittedName>
</protein>
<comment type="caution">
    <text evidence="6">The sequence shown here is derived from an EMBL/GenBank/DDBJ whole genome shotgun (WGS) entry which is preliminary data.</text>
</comment>
<dbReference type="InterPro" id="IPR002716">
    <property type="entry name" value="PIN_dom"/>
</dbReference>
<evidence type="ECO:0000313" key="6">
    <source>
        <dbReference type="EMBL" id="GAA1800941.1"/>
    </source>
</evidence>
<keyword evidence="1" id="KW-0540">Nuclease</keyword>
<evidence type="ECO:0000256" key="2">
    <source>
        <dbReference type="ARBA" id="ARBA00022723"/>
    </source>
</evidence>
<dbReference type="Pfam" id="PF01850">
    <property type="entry name" value="PIN"/>
    <property type="match status" value="1"/>
</dbReference>
<evidence type="ECO:0000259" key="5">
    <source>
        <dbReference type="Pfam" id="PF01850"/>
    </source>
</evidence>
<evidence type="ECO:0000256" key="3">
    <source>
        <dbReference type="ARBA" id="ARBA00022801"/>
    </source>
</evidence>
<feature type="domain" description="PIN" evidence="5">
    <location>
        <begin position="10"/>
        <end position="119"/>
    </location>
</feature>
<keyword evidence="4" id="KW-0460">Magnesium</keyword>
<keyword evidence="2" id="KW-0479">Metal-binding</keyword>
<dbReference type="Proteomes" id="UP001499938">
    <property type="component" value="Unassembled WGS sequence"/>
</dbReference>
<proteinExistence type="predicted"/>
<gene>
    <name evidence="6" type="ORF">GCM10009811_25820</name>
</gene>
<keyword evidence="7" id="KW-1185">Reference proteome</keyword>
<dbReference type="InterPro" id="IPR041705">
    <property type="entry name" value="PIN_Sll0205"/>
</dbReference>
<dbReference type="Gene3D" id="3.40.50.1010">
    <property type="entry name" value="5'-nuclease"/>
    <property type="match status" value="1"/>
</dbReference>
<organism evidence="6 7">
    <name type="scientific">Nostocoides veronense</name>
    <dbReference type="NCBI Taxonomy" id="330836"/>
    <lineage>
        <taxon>Bacteria</taxon>
        <taxon>Bacillati</taxon>
        <taxon>Actinomycetota</taxon>
        <taxon>Actinomycetes</taxon>
        <taxon>Micrococcales</taxon>
        <taxon>Intrasporangiaceae</taxon>
        <taxon>Nostocoides</taxon>
    </lineage>
</organism>
<dbReference type="PANTHER" id="PTHR36173">
    <property type="entry name" value="RIBONUCLEASE VAPC16-RELATED"/>
    <property type="match status" value="1"/>
</dbReference>
<accession>A0ABP4Y1K6</accession>
<name>A0ABP4Y1K6_9MICO</name>
<dbReference type="SUPFAM" id="SSF88723">
    <property type="entry name" value="PIN domain-like"/>
    <property type="match status" value="1"/>
</dbReference>
<dbReference type="InterPro" id="IPR029060">
    <property type="entry name" value="PIN-like_dom_sf"/>
</dbReference>
<keyword evidence="3" id="KW-0378">Hydrolase</keyword>
<evidence type="ECO:0000256" key="4">
    <source>
        <dbReference type="ARBA" id="ARBA00022842"/>
    </source>
</evidence>
<evidence type="ECO:0000256" key="1">
    <source>
        <dbReference type="ARBA" id="ARBA00022722"/>
    </source>
</evidence>
<evidence type="ECO:0000313" key="7">
    <source>
        <dbReference type="Proteomes" id="UP001499938"/>
    </source>
</evidence>
<dbReference type="PANTHER" id="PTHR36173:SF2">
    <property type="entry name" value="RIBONUCLEASE VAPC16"/>
    <property type="match status" value="1"/>
</dbReference>
<sequence length="134" mass="14340">MIVSAPRRLLLDTNAALWVLMDSPRLGQGSRLLIQAAEIACYSAVSVVEISIKTMLGKLAPLPDFAEACERAGLRELPLDAEAAARLTDFPQLARHDPFDRMLLAQSASIGLTLLTSDATLLGLGLVGVRDART</sequence>
<reference evidence="7" key="1">
    <citation type="journal article" date="2019" name="Int. J. Syst. Evol. Microbiol.">
        <title>The Global Catalogue of Microorganisms (GCM) 10K type strain sequencing project: providing services to taxonomists for standard genome sequencing and annotation.</title>
        <authorList>
            <consortium name="The Broad Institute Genomics Platform"/>
            <consortium name="The Broad Institute Genome Sequencing Center for Infectious Disease"/>
            <person name="Wu L."/>
            <person name="Ma J."/>
        </authorList>
    </citation>
    <scope>NUCLEOTIDE SEQUENCE [LARGE SCALE GENOMIC DNA]</scope>
    <source>
        <strain evidence="7">JCM 15592</strain>
    </source>
</reference>
<dbReference type="EMBL" id="BAAAPO010000042">
    <property type="protein sequence ID" value="GAA1800941.1"/>
    <property type="molecule type" value="Genomic_DNA"/>
</dbReference>
<dbReference type="CDD" id="cd09872">
    <property type="entry name" value="PIN_Sll0205-like"/>
    <property type="match status" value="1"/>
</dbReference>